<dbReference type="Proteomes" id="UP001154265">
    <property type="component" value="Unassembled WGS sequence"/>
</dbReference>
<accession>A0ABT6F2C8</accession>
<evidence type="ECO:0000313" key="1">
    <source>
        <dbReference type="EMBL" id="MDG2992006.1"/>
    </source>
</evidence>
<comment type="caution">
    <text evidence="1">The sequence shown here is derived from an EMBL/GenBank/DDBJ whole genome shotgun (WGS) entry which is preliminary data.</text>
</comment>
<evidence type="ECO:0000313" key="2">
    <source>
        <dbReference type="Proteomes" id="UP001154265"/>
    </source>
</evidence>
<keyword evidence="2" id="KW-1185">Reference proteome</keyword>
<proteinExistence type="predicted"/>
<name>A0ABT6F2C8_9SYNE</name>
<organism evidence="1 2">
    <name type="scientific">Candidatus Synechococcus calcipolaris G9</name>
    <dbReference type="NCBI Taxonomy" id="1497997"/>
    <lineage>
        <taxon>Bacteria</taxon>
        <taxon>Bacillati</taxon>
        <taxon>Cyanobacteriota</taxon>
        <taxon>Cyanophyceae</taxon>
        <taxon>Synechococcales</taxon>
        <taxon>Synechococcaceae</taxon>
        <taxon>Synechococcus</taxon>
    </lineage>
</organism>
<gene>
    <name evidence="1" type="ORF">L3556_13855</name>
</gene>
<reference evidence="1" key="2">
    <citation type="submission" date="2022-01" db="EMBL/GenBank/DDBJ databases">
        <authorList>
            <person name="Zivanovic Y."/>
            <person name="Moreira D."/>
            <person name="Lopez-Garcia P."/>
        </authorList>
    </citation>
    <scope>NUCLEOTIDE SEQUENCE</scope>
    <source>
        <strain evidence="1">G9</strain>
    </source>
</reference>
<reference evidence="1" key="1">
    <citation type="journal article" date="2022" name="Genome Biol. Evol.">
        <title>A New Gene Family Diagnostic for Intracellular Biomineralization of Amorphous Ca Carbonates by Cyanobacteria.</title>
        <authorList>
            <person name="Benzerara K."/>
            <person name="Duprat E."/>
            <person name="Bitard-Feildel T."/>
            <person name="Caumes G."/>
            <person name="Cassier-Chauvat C."/>
            <person name="Chauvat F."/>
            <person name="Dezi M."/>
            <person name="Diop S.I."/>
            <person name="Gaschignard G."/>
            <person name="Gorgen S."/>
            <person name="Gugger M."/>
            <person name="Lopez-Garcia P."/>
            <person name="Millet M."/>
            <person name="Skouri-Panet F."/>
            <person name="Moreira D."/>
            <person name="Callebaut I."/>
        </authorList>
    </citation>
    <scope>NUCLEOTIDE SEQUENCE</scope>
    <source>
        <strain evidence="1">G9</strain>
    </source>
</reference>
<sequence>MGFSQPGRSQQLWQQLQIEQYWGHHDRPPGQRFLGSMRISRNVVEQLLHIVCSSFAPIQPFTFAELEEEFSGHDPQNYWIRLSTLALSEYAYYDEGHTGFWEGVCDRLGLQRTQGVENTLRAVLKKGIKLLGLVETQQSNYYVSTLWLQSGIPQQNLEHFARLLQDISQEYSWWEIAHAEPEDLSQMMYEFCLHRHPQWRKLLTFLKSSYAEDDEAVEPISGQLLQGIAIVAQELERRGLSPAILQDSQQQEQFLHSYCLPSTFFLRSWDNLIQVLTPQEQSQTTRRGIIDWRKKPLVLALDVADSMDIQLCLPEQRLYRKDWKALSRSHCKITEISWEGDIDLGSGIVEIPAKNRAVHHHQPSWTWQLRSHTDASLTEWHCEGIAPNLPVLIFDAWTGDRLLFSSELKGSTEIICFFASSTQLEFSDGIELLDGFVPCSIAGWRGQQLLLTAAQSELTVRFANGTQSFLWSQVQANHPQLRGLKLKGRQPVYLDVPTIWHPPLPLSKTVKILVEDLTHRAILTALDETLTVAANANWQSIQLSQWITRSGSYVVRLWTEDHRWSEQFEVKSSFELNQPPHKSVLVVCDRTQTPMEIPLQVPAPADFWLSELTLHGLWALEEIMLLLTGDAITRRYRQQATISGVLTITLAAWRDVLPESNGYALSYQRQGEAPQRLLEMVSGGLISQTWANQAIHLSGLHPGQTYILTFWNMMLPDNKILQRIVRALPEQDAVTVPLNDLWGLFHVQLECSSGAAQSLGWWSGIQTITNLLLPEELSNDRFEYSMNIFENQPVGFFSAEVRRLDLDIDVQAVNRAIASLENDPCHLPGWLDRDLLHQKLQVFLKSPANPKANVPVIVSINGQKVTPPQPGRWYLVTIRPNNNSQSIFSRELRRRDNSHLIERCEIPPCNDYLQYILIKTSNLSSEILELICQTPYFQRIERRPLSLNQVTQMLGRNPDAA</sequence>
<protein>
    <submittedName>
        <fullName evidence="1">Uncharacterized protein</fullName>
    </submittedName>
</protein>
<dbReference type="EMBL" id="JAKKUT010000006">
    <property type="protein sequence ID" value="MDG2992006.1"/>
    <property type="molecule type" value="Genomic_DNA"/>
</dbReference>
<dbReference type="RefSeq" id="WP_277867931.1">
    <property type="nucleotide sequence ID" value="NZ_JAKKUT010000006.1"/>
</dbReference>